<accession>A0A1P8EJ45</accession>
<reference evidence="2 3" key="1">
    <citation type="submission" date="2016-08" db="EMBL/GenBank/DDBJ databases">
        <title>Complete genome sequence of Acinetobacter baylyi strain GFJ2.</title>
        <authorList>
            <person name="Tabata M."/>
            <person name="Kuboki S."/>
            <person name="Gibu N."/>
            <person name="Kinouchi Y."/>
            <person name="Vangnai A."/>
            <person name="Kasai D."/>
            <person name="Fukuda M."/>
        </authorList>
    </citation>
    <scope>NUCLEOTIDE SEQUENCE [LARGE SCALE GENOMIC DNA]</scope>
    <source>
        <strain evidence="2 3">GFJ2</strain>
    </source>
</reference>
<dbReference type="GO" id="GO:0000731">
    <property type="term" value="P:DNA synthesis involved in DNA repair"/>
    <property type="evidence" value="ECO:0007669"/>
    <property type="project" value="TreeGrafter"/>
</dbReference>
<proteinExistence type="predicted"/>
<name>A0A1P8EJ45_9GAMM</name>
<dbReference type="GO" id="GO:0006302">
    <property type="term" value="P:double-strand break repair"/>
    <property type="evidence" value="ECO:0007669"/>
    <property type="project" value="TreeGrafter"/>
</dbReference>
<dbReference type="InterPro" id="IPR041685">
    <property type="entry name" value="AAA_GajA/Old/RecF-like"/>
</dbReference>
<sequence length="400" mass="45794">MFKIIVGIFLRHIKTYKGINFIPISDGEKFCGLVGNNGIGKSTVLEALEKIFLQDKDWNINLGHNQSTDDTNVPYIVPVFLIERNKVDFTDKELELVRLIDGAVKVIQASNFPSRFTGAQETVVHFEKLNSSVENREDYFLIPLGITLKNKKSVGVFEGYFKQKYLEDKPSESDLPVGLLNSIFLKILEIYRYIYIPRELSAEEFTRLHNRQFEFLMGRSLQQTLTDTISSATVRRINDSLDGIVQELEQDLESYIYKTNNDIRQTKLKRVDINNLIIEAYFNIRSMHLKVDDSTSMAITKLSSGEKQKAILDIANSLLRKNHENNQDKYVIFGFDEPESSLHISACFDMFQSLYETTQYCSQVLFTTHWYGYIPSVIRGNTVIMGKGSEGGISLTLLIL</sequence>
<protein>
    <recommendedName>
        <fullName evidence="1">Endonuclease GajA/Old nuclease/RecF-like AAA domain-containing protein</fullName>
    </recommendedName>
</protein>
<dbReference type="SUPFAM" id="SSF52540">
    <property type="entry name" value="P-loop containing nucleoside triphosphate hydrolases"/>
    <property type="match status" value="1"/>
</dbReference>
<dbReference type="STRING" id="487316.BEN76_09465"/>
<dbReference type="EMBL" id="CP016896">
    <property type="protein sequence ID" value="APV36235.1"/>
    <property type="molecule type" value="Genomic_DNA"/>
</dbReference>
<dbReference type="RefSeq" id="WP_076032939.1">
    <property type="nucleotide sequence ID" value="NZ_CP016896.1"/>
</dbReference>
<evidence type="ECO:0000313" key="2">
    <source>
        <dbReference type="EMBL" id="APV36235.1"/>
    </source>
</evidence>
<gene>
    <name evidence="2" type="ORF">BEN76_09465</name>
</gene>
<dbReference type="Gene3D" id="3.40.50.300">
    <property type="entry name" value="P-loop containing nucleotide triphosphate hydrolases"/>
    <property type="match status" value="1"/>
</dbReference>
<dbReference type="AlphaFoldDB" id="A0A1P8EJ45"/>
<evidence type="ECO:0000313" key="3">
    <source>
        <dbReference type="Proteomes" id="UP000185674"/>
    </source>
</evidence>
<organism evidence="2 3">
    <name type="scientific">Acinetobacter soli</name>
    <dbReference type="NCBI Taxonomy" id="487316"/>
    <lineage>
        <taxon>Bacteria</taxon>
        <taxon>Pseudomonadati</taxon>
        <taxon>Pseudomonadota</taxon>
        <taxon>Gammaproteobacteria</taxon>
        <taxon>Moraxellales</taxon>
        <taxon>Moraxellaceae</taxon>
        <taxon>Acinetobacter</taxon>
    </lineage>
</organism>
<evidence type="ECO:0000259" key="1">
    <source>
        <dbReference type="Pfam" id="PF13175"/>
    </source>
</evidence>
<dbReference type="KEGG" id="asol:BEN76_09465"/>
<dbReference type="PANTHER" id="PTHR32182">
    <property type="entry name" value="DNA REPLICATION AND REPAIR PROTEIN RECF"/>
    <property type="match status" value="1"/>
</dbReference>
<feature type="domain" description="Endonuclease GajA/Old nuclease/RecF-like AAA" evidence="1">
    <location>
        <begin position="13"/>
        <end position="369"/>
    </location>
</feature>
<dbReference type="Proteomes" id="UP000185674">
    <property type="component" value="Chromosome"/>
</dbReference>
<dbReference type="PANTHER" id="PTHR32182:SF22">
    <property type="entry name" value="ATP-DEPENDENT ENDONUCLEASE, OLD FAMILY-RELATED"/>
    <property type="match status" value="1"/>
</dbReference>
<dbReference type="InterPro" id="IPR027417">
    <property type="entry name" value="P-loop_NTPase"/>
</dbReference>
<dbReference type="Pfam" id="PF13175">
    <property type="entry name" value="AAA_15"/>
    <property type="match status" value="1"/>
</dbReference>